<sequence>MRVVVTQHPQRSDQLIWAYWRVLNSRVKPSRSTGTRTIIIATHPFGNRLAALRVSRDHQSDLQSPPAPFGTQELTSCGICACAMLRMIQKVTLTSPAWLPELRQMRSPNGHVV</sequence>
<dbReference type="InParanoid" id="A0A0C3PFW7"/>
<dbReference type="EMBL" id="KN831962">
    <property type="protein sequence ID" value="KIO06819.1"/>
    <property type="molecule type" value="Genomic_DNA"/>
</dbReference>
<reference evidence="2" key="2">
    <citation type="submission" date="2015-01" db="EMBL/GenBank/DDBJ databases">
        <title>Evolutionary Origins and Diversification of the Mycorrhizal Mutualists.</title>
        <authorList>
            <consortium name="DOE Joint Genome Institute"/>
            <consortium name="Mycorrhizal Genomics Consortium"/>
            <person name="Kohler A."/>
            <person name="Kuo A."/>
            <person name="Nagy L.G."/>
            <person name="Floudas D."/>
            <person name="Copeland A."/>
            <person name="Barry K.W."/>
            <person name="Cichocki N."/>
            <person name="Veneault-Fourrey C."/>
            <person name="LaButti K."/>
            <person name="Lindquist E.A."/>
            <person name="Lipzen A."/>
            <person name="Lundell T."/>
            <person name="Morin E."/>
            <person name="Murat C."/>
            <person name="Riley R."/>
            <person name="Ohm R."/>
            <person name="Sun H."/>
            <person name="Tunlid A."/>
            <person name="Henrissat B."/>
            <person name="Grigoriev I.V."/>
            <person name="Hibbett D.S."/>
            <person name="Martin F."/>
        </authorList>
    </citation>
    <scope>NUCLEOTIDE SEQUENCE [LARGE SCALE GENOMIC DNA]</scope>
    <source>
        <strain evidence="2">Marx 270</strain>
    </source>
</reference>
<evidence type="ECO:0000313" key="1">
    <source>
        <dbReference type="EMBL" id="KIO06819.1"/>
    </source>
</evidence>
<keyword evidence="2" id="KW-1185">Reference proteome</keyword>
<reference evidence="1 2" key="1">
    <citation type="submission" date="2014-04" db="EMBL/GenBank/DDBJ databases">
        <authorList>
            <consortium name="DOE Joint Genome Institute"/>
            <person name="Kuo A."/>
            <person name="Kohler A."/>
            <person name="Costa M.D."/>
            <person name="Nagy L.G."/>
            <person name="Floudas D."/>
            <person name="Copeland A."/>
            <person name="Barry K.W."/>
            <person name="Cichocki N."/>
            <person name="Veneault-Fourrey C."/>
            <person name="LaButti K."/>
            <person name="Lindquist E.A."/>
            <person name="Lipzen A."/>
            <person name="Lundell T."/>
            <person name="Morin E."/>
            <person name="Murat C."/>
            <person name="Sun H."/>
            <person name="Tunlid A."/>
            <person name="Henrissat B."/>
            <person name="Grigoriev I.V."/>
            <person name="Hibbett D.S."/>
            <person name="Martin F."/>
            <person name="Nordberg H.P."/>
            <person name="Cantor M.N."/>
            <person name="Hua S.X."/>
        </authorList>
    </citation>
    <scope>NUCLEOTIDE SEQUENCE [LARGE SCALE GENOMIC DNA]</scope>
    <source>
        <strain evidence="1 2">Marx 270</strain>
    </source>
</reference>
<dbReference type="Proteomes" id="UP000054217">
    <property type="component" value="Unassembled WGS sequence"/>
</dbReference>
<organism evidence="1 2">
    <name type="scientific">Pisolithus tinctorius Marx 270</name>
    <dbReference type="NCBI Taxonomy" id="870435"/>
    <lineage>
        <taxon>Eukaryota</taxon>
        <taxon>Fungi</taxon>
        <taxon>Dikarya</taxon>
        <taxon>Basidiomycota</taxon>
        <taxon>Agaricomycotina</taxon>
        <taxon>Agaricomycetes</taxon>
        <taxon>Agaricomycetidae</taxon>
        <taxon>Boletales</taxon>
        <taxon>Sclerodermatineae</taxon>
        <taxon>Pisolithaceae</taxon>
        <taxon>Pisolithus</taxon>
    </lineage>
</organism>
<dbReference type="HOGENOM" id="CLU_2134560_0_0_1"/>
<name>A0A0C3PFW7_PISTI</name>
<accession>A0A0C3PFW7</accession>
<evidence type="ECO:0000313" key="2">
    <source>
        <dbReference type="Proteomes" id="UP000054217"/>
    </source>
</evidence>
<gene>
    <name evidence="1" type="ORF">M404DRAFT_441362</name>
</gene>
<proteinExistence type="predicted"/>
<dbReference type="AlphaFoldDB" id="A0A0C3PFW7"/>
<protein>
    <submittedName>
        <fullName evidence="1">Uncharacterized protein</fullName>
    </submittedName>
</protein>